<accession>A0A2W1JVW4</accession>
<dbReference type="SUPFAM" id="SSF52833">
    <property type="entry name" value="Thioredoxin-like"/>
    <property type="match status" value="1"/>
</dbReference>
<evidence type="ECO:0000256" key="7">
    <source>
        <dbReference type="PIRNR" id="PIRNR000077"/>
    </source>
</evidence>
<organism evidence="11 12">
    <name type="scientific">Acaryochloris thomasi RCC1774</name>
    <dbReference type="NCBI Taxonomy" id="1764569"/>
    <lineage>
        <taxon>Bacteria</taxon>
        <taxon>Bacillati</taxon>
        <taxon>Cyanobacteriota</taxon>
        <taxon>Cyanophyceae</taxon>
        <taxon>Acaryochloridales</taxon>
        <taxon>Acaryochloridaceae</taxon>
        <taxon>Acaryochloris</taxon>
        <taxon>Acaryochloris thomasi</taxon>
    </lineage>
</organism>
<dbReference type="PROSITE" id="PS51352">
    <property type="entry name" value="THIOREDOXIN_2"/>
    <property type="match status" value="1"/>
</dbReference>
<dbReference type="FunFam" id="3.40.30.10:FF:000001">
    <property type="entry name" value="Thioredoxin"/>
    <property type="match status" value="1"/>
</dbReference>
<feature type="site" description="Contributes to redox potential value" evidence="8">
    <location>
        <position position="38"/>
    </location>
</feature>
<dbReference type="AlphaFoldDB" id="A0A2W1JVW4"/>
<dbReference type="InterPro" id="IPR036249">
    <property type="entry name" value="Thioredoxin-like_sf"/>
</dbReference>
<dbReference type="InterPro" id="IPR017937">
    <property type="entry name" value="Thioredoxin_CS"/>
</dbReference>
<dbReference type="RefSeq" id="WP_110986628.1">
    <property type="nucleotide sequence ID" value="NZ_CAWNWM010000008.1"/>
</dbReference>
<dbReference type="PANTHER" id="PTHR45663">
    <property type="entry name" value="GEO12009P1"/>
    <property type="match status" value="1"/>
</dbReference>
<feature type="disulfide bond" description="Redox-active" evidence="9">
    <location>
        <begin position="36"/>
        <end position="39"/>
    </location>
</feature>
<gene>
    <name evidence="11" type="primary">trxA_6</name>
    <name evidence="11" type="ORF">C1752_03173</name>
</gene>
<feature type="domain" description="Thioredoxin" evidence="10">
    <location>
        <begin position="1"/>
        <end position="111"/>
    </location>
</feature>
<proteinExistence type="inferred from homology"/>
<dbReference type="NCBIfam" id="TIGR01068">
    <property type="entry name" value="thioredoxin"/>
    <property type="match status" value="1"/>
</dbReference>
<evidence type="ECO:0000256" key="6">
    <source>
        <dbReference type="NCBIfam" id="TIGR01068"/>
    </source>
</evidence>
<evidence type="ECO:0000256" key="2">
    <source>
        <dbReference type="ARBA" id="ARBA00022448"/>
    </source>
</evidence>
<dbReference type="PIRSF" id="PIRSF000077">
    <property type="entry name" value="Thioredoxin"/>
    <property type="match status" value="1"/>
</dbReference>
<evidence type="ECO:0000313" key="12">
    <source>
        <dbReference type="Proteomes" id="UP000248857"/>
    </source>
</evidence>
<dbReference type="EMBL" id="PQWO01000008">
    <property type="protein sequence ID" value="PZD72881.1"/>
    <property type="molecule type" value="Genomic_DNA"/>
</dbReference>
<dbReference type="InterPro" id="IPR005746">
    <property type="entry name" value="Thioredoxin"/>
</dbReference>
<evidence type="ECO:0000313" key="11">
    <source>
        <dbReference type="EMBL" id="PZD72881.1"/>
    </source>
</evidence>
<sequence>MSENIMTTVAYVQENDFDALIANETLTVVDFTASWCGPCRKISPLMDQLAEEFPDKATVVKLDIDQAKAIAKKYAVRSIPAVLMFKAGETVENIVGVKPYETFSEAVSKHS</sequence>
<keyword evidence="2" id="KW-0813">Transport</keyword>
<evidence type="ECO:0000259" key="10">
    <source>
        <dbReference type="PROSITE" id="PS51352"/>
    </source>
</evidence>
<evidence type="ECO:0000256" key="8">
    <source>
        <dbReference type="PIRSR" id="PIRSR000077-1"/>
    </source>
</evidence>
<dbReference type="InterPro" id="IPR013766">
    <property type="entry name" value="Thioredoxin_domain"/>
</dbReference>
<dbReference type="Pfam" id="PF00085">
    <property type="entry name" value="Thioredoxin"/>
    <property type="match status" value="1"/>
</dbReference>
<feature type="site" description="Deprotonates C-terminal active site Cys" evidence="8">
    <location>
        <position position="30"/>
    </location>
</feature>
<protein>
    <recommendedName>
        <fullName evidence="6 7">Thioredoxin</fullName>
    </recommendedName>
</protein>
<dbReference type="OrthoDB" id="530955at2"/>
<dbReference type="CDD" id="cd02947">
    <property type="entry name" value="TRX_family"/>
    <property type="match status" value="1"/>
</dbReference>
<keyword evidence="3" id="KW-0249">Electron transport</keyword>
<keyword evidence="5 9" id="KW-0676">Redox-active center</keyword>
<name>A0A2W1JVW4_9CYAN</name>
<comment type="similarity">
    <text evidence="1 7">Belongs to the thioredoxin family.</text>
</comment>
<feature type="site" description="Contributes to redox potential value" evidence="8">
    <location>
        <position position="37"/>
    </location>
</feature>
<feature type="active site" description="Nucleophile" evidence="8">
    <location>
        <position position="39"/>
    </location>
</feature>
<comment type="caution">
    <text evidence="11">The sequence shown here is derived from an EMBL/GenBank/DDBJ whole genome shotgun (WGS) entry which is preliminary data.</text>
</comment>
<keyword evidence="12" id="KW-1185">Reference proteome</keyword>
<evidence type="ECO:0000256" key="9">
    <source>
        <dbReference type="PIRSR" id="PIRSR000077-4"/>
    </source>
</evidence>
<dbReference type="PRINTS" id="PR00421">
    <property type="entry name" value="THIOREDOXIN"/>
</dbReference>
<dbReference type="GO" id="GO:0015035">
    <property type="term" value="F:protein-disulfide reductase activity"/>
    <property type="evidence" value="ECO:0007669"/>
    <property type="project" value="UniProtKB-UniRule"/>
</dbReference>
<feature type="active site" description="Nucleophile" evidence="8">
    <location>
        <position position="36"/>
    </location>
</feature>
<dbReference type="PANTHER" id="PTHR45663:SF11">
    <property type="entry name" value="GEO12009P1"/>
    <property type="match status" value="1"/>
</dbReference>
<reference evidence="11 12" key="1">
    <citation type="journal article" date="2018" name="Sci. Rep.">
        <title>A novel species of the marine cyanobacterium Acaryochloris with a unique pigment content and lifestyle.</title>
        <authorList>
            <person name="Partensky F."/>
            <person name="Six C."/>
            <person name="Ratin M."/>
            <person name="Garczarek L."/>
            <person name="Vaulot D."/>
            <person name="Probert I."/>
            <person name="Calteau A."/>
            <person name="Gourvil P."/>
            <person name="Marie D."/>
            <person name="Grebert T."/>
            <person name="Bouchier C."/>
            <person name="Le Panse S."/>
            <person name="Gachenot M."/>
            <person name="Rodriguez F."/>
            <person name="Garrido J.L."/>
        </authorList>
    </citation>
    <scope>NUCLEOTIDE SEQUENCE [LARGE SCALE GENOMIC DNA]</scope>
    <source>
        <strain evidence="11 12">RCC1774</strain>
    </source>
</reference>
<evidence type="ECO:0000256" key="1">
    <source>
        <dbReference type="ARBA" id="ARBA00008987"/>
    </source>
</evidence>
<evidence type="ECO:0000256" key="4">
    <source>
        <dbReference type="ARBA" id="ARBA00023157"/>
    </source>
</evidence>
<dbReference type="GO" id="GO:0005737">
    <property type="term" value="C:cytoplasm"/>
    <property type="evidence" value="ECO:0007669"/>
    <property type="project" value="TreeGrafter"/>
</dbReference>
<keyword evidence="4 9" id="KW-1015">Disulfide bond</keyword>
<dbReference type="PROSITE" id="PS00194">
    <property type="entry name" value="THIOREDOXIN_1"/>
    <property type="match status" value="1"/>
</dbReference>
<dbReference type="Proteomes" id="UP000248857">
    <property type="component" value="Unassembled WGS sequence"/>
</dbReference>
<dbReference type="Gene3D" id="3.40.30.10">
    <property type="entry name" value="Glutaredoxin"/>
    <property type="match status" value="1"/>
</dbReference>
<evidence type="ECO:0000256" key="3">
    <source>
        <dbReference type="ARBA" id="ARBA00022982"/>
    </source>
</evidence>
<evidence type="ECO:0000256" key="5">
    <source>
        <dbReference type="ARBA" id="ARBA00023284"/>
    </source>
</evidence>